<dbReference type="PANTHER" id="PTHR43471">
    <property type="entry name" value="ABC TRANSPORTER PERMEASE"/>
    <property type="match status" value="1"/>
</dbReference>
<reference evidence="2" key="1">
    <citation type="submission" date="2022-06" db="EMBL/GenBank/DDBJ databases">
        <title>Vallitalea longa sp. nov., an anaerobic bacterium isolated from marine sediment.</title>
        <authorList>
            <person name="Hirano S."/>
            <person name="Terahara T."/>
            <person name="Mori K."/>
            <person name="Hamada M."/>
            <person name="Matsumoto R."/>
            <person name="Kobayashi T."/>
        </authorList>
    </citation>
    <scope>NUCLEOTIDE SEQUENCE</scope>
    <source>
        <strain evidence="2">SH18-1</strain>
    </source>
</reference>
<feature type="transmembrane region" description="Helical" evidence="1">
    <location>
        <begin position="116"/>
        <end position="144"/>
    </location>
</feature>
<dbReference type="RefSeq" id="WP_281818036.1">
    <property type="nucleotide sequence ID" value="NZ_BRLB01000015.1"/>
</dbReference>
<evidence type="ECO:0000313" key="3">
    <source>
        <dbReference type="Proteomes" id="UP001144256"/>
    </source>
</evidence>
<evidence type="ECO:0008006" key="4">
    <source>
        <dbReference type="Google" id="ProtNLM"/>
    </source>
</evidence>
<protein>
    <recommendedName>
        <fullName evidence="4">ABC transporter</fullName>
    </recommendedName>
</protein>
<keyword evidence="1" id="KW-1133">Transmembrane helix</keyword>
<name>A0A9W5YEI9_9FIRM</name>
<dbReference type="Pfam" id="PF12679">
    <property type="entry name" value="ABC2_membrane_2"/>
    <property type="match status" value="1"/>
</dbReference>
<comment type="caution">
    <text evidence="2">The sequence shown here is derived from an EMBL/GenBank/DDBJ whole genome shotgun (WGS) entry which is preliminary data.</text>
</comment>
<dbReference type="Proteomes" id="UP001144256">
    <property type="component" value="Unassembled WGS sequence"/>
</dbReference>
<feature type="transmembrane region" description="Helical" evidence="1">
    <location>
        <begin position="156"/>
        <end position="181"/>
    </location>
</feature>
<dbReference type="GO" id="GO:0005886">
    <property type="term" value="C:plasma membrane"/>
    <property type="evidence" value="ECO:0007669"/>
    <property type="project" value="UniProtKB-SubCell"/>
</dbReference>
<gene>
    <name evidence="2" type="ORF">SH1V18_36910</name>
</gene>
<dbReference type="AlphaFoldDB" id="A0A9W5YEI9"/>
<evidence type="ECO:0000313" key="2">
    <source>
        <dbReference type="EMBL" id="GKX31211.1"/>
    </source>
</evidence>
<feature type="transmembrane region" description="Helical" evidence="1">
    <location>
        <begin position="12"/>
        <end position="31"/>
    </location>
</feature>
<proteinExistence type="predicted"/>
<evidence type="ECO:0000256" key="1">
    <source>
        <dbReference type="SAM" id="Phobius"/>
    </source>
</evidence>
<keyword evidence="3" id="KW-1185">Reference proteome</keyword>
<sequence>MNIVRRELRAYSKALIIWSICIILFTVLALVKYEGFAAMGNEANEILESLPDFMKNIFGMASINLAMMKDYYAILFVYYVLIAGIHAVMLGATIISKEARDKTGDFLMVKPVTRAYIITNKVLAGFISILIINIVICLSSIILVDIYNDGESITTGIIYLCLVLFIIQCIFLSIGLAISALTKSSKKATNISTAIILVMYFLDIVIKISDDLNFVKYATPFAYFDPNKVIMGNGINSLYIVLSIIIIVISVIITYTNYQRKDIL</sequence>
<feature type="transmembrane region" description="Helical" evidence="1">
    <location>
        <begin position="188"/>
        <end position="206"/>
    </location>
</feature>
<keyword evidence="1" id="KW-0472">Membrane</keyword>
<accession>A0A9W5YEI9</accession>
<keyword evidence="1" id="KW-0812">Transmembrane</keyword>
<dbReference type="PANTHER" id="PTHR43471:SF12">
    <property type="entry name" value="HYPOTHETICAL MEMBRANE PROTEIN, CONSERVED"/>
    <property type="match status" value="1"/>
</dbReference>
<organism evidence="2 3">
    <name type="scientific">Vallitalea longa</name>
    <dbReference type="NCBI Taxonomy" id="2936439"/>
    <lineage>
        <taxon>Bacteria</taxon>
        <taxon>Bacillati</taxon>
        <taxon>Bacillota</taxon>
        <taxon>Clostridia</taxon>
        <taxon>Lachnospirales</taxon>
        <taxon>Vallitaleaceae</taxon>
        <taxon>Vallitalea</taxon>
    </lineage>
</organism>
<dbReference type="GO" id="GO:0140359">
    <property type="term" value="F:ABC-type transporter activity"/>
    <property type="evidence" value="ECO:0007669"/>
    <property type="project" value="InterPro"/>
</dbReference>
<feature type="transmembrane region" description="Helical" evidence="1">
    <location>
        <begin position="238"/>
        <end position="258"/>
    </location>
</feature>
<dbReference type="EMBL" id="BRLB01000015">
    <property type="protein sequence ID" value="GKX31211.1"/>
    <property type="molecule type" value="Genomic_DNA"/>
</dbReference>
<feature type="transmembrane region" description="Helical" evidence="1">
    <location>
        <begin position="71"/>
        <end position="95"/>
    </location>
</feature>